<accession>A0A061B7C2</accession>
<keyword evidence="3" id="KW-0679">Respiratory chain</keyword>
<evidence type="ECO:0000256" key="6">
    <source>
        <dbReference type="ARBA" id="ARBA00023128"/>
    </source>
</evidence>
<evidence type="ECO:0000256" key="2">
    <source>
        <dbReference type="ARBA" id="ARBA00022448"/>
    </source>
</evidence>
<dbReference type="AlphaFoldDB" id="A0A061B7C2"/>
<comment type="subcellular location">
    <subcellularLocation>
        <location evidence="1">Mitochondrion inner membrane</location>
        <topology evidence="1">Peripheral membrane protein</topology>
        <orientation evidence="1">Matrix side</orientation>
    </subcellularLocation>
</comment>
<dbReference type="OrthoDB" id="10252718at2759"/>
<keyword evidence="5" id="KW-0249">Electron transport</keyword>
<evidence type="ECO:0000256" key="1">
    <source>
        <dbReference type="ARBA" id="ARBA00004443"/>
    </source>
</evidence>
<dbReference type="GO" id="GO:0005743">
    <property type="term" value="C:mitochondrial inner membrane"/>
    <property type="evidence" value="ECO:0007669"/>
    <property type="project" value="UniProtKB-SubCell"/>
</dbReference>
<evidence type="ECO:0000256" key="7">
    <source>
        <dbReference type="ARBA" id="ARBA00023136"/>
    </source>
</evidence>
<keyword evidence="6" id="KW-0496">Mitochondrion</keyword>
<protein>
    <submittedName>
        <fullName evidence="8">RHTO0S11e05072g1_1</fullName>
    </submittedName>
</protein>
<evidence type="ECO:0000313" key="8">
    <source>
        <dbReference type="EMBL" id="CDR45805.1"/>
    </source>
</evidence>
<sequence length="81" mass="9772">MPVPQSAIPDNYREILQSRDEKIRQDWIGVMETRIVREELAKCWRTEGVNAYEQCHHLTERYLDMLRTNRLEGYTKLDFKS</sequence>
<keyword evidence="4" id="KW-0999">Mitochondrion inner membrane</keyword>
<dbReference type="PANTHER" id="PTHR13094">
    <property type="entry name" value="NADH-UBIQUINONE OXIDOREDUCTASE PDSW SUBUNIT"/>
    <property type="match status" value="1"/>
</dbReference>
<evidence type="ECO:0000256" key="5">
    <source>
        <dbReference type="ARBA" id="ARBA00022982"/>
    </source>
</evidence>
<keyword evidence="7" id="KW-0472">Membrane</keyword>
<name>A0A061B7C2_RHOTO</name>
<dbReference type="EMBL" id="LK052946">
    <property type="protein sequence ID" value="CDR45805.1"/>
    <property type="molecule type" value="Genomic_DNA"/>
</dbReference>
<dbReference type="PANTHER" id="PTHR13094:SF1">
    <property type="entry name" value="NADH DEHYDROGENASE [UBIQUINONE] 1 BETA SUBCOMPLEX SUBUNIT 10"/>
    <property type="match status" value="1"/>
</dbReference>
<reference evidence="8" key="1">
    <citation type="journal article" date="2014" name="Genome Announc.">
        <title>Draft genome sequence of Rhodosporidium toruloides CECT1137, an oleaginous yeast of biotechnological interest.</title>
        <authorList>
            <person name="Morin N."/>
            <person name="Calcas X."/>
            <person name="Devillers H."/>
            <person name="Durrens P."/>
            <person name="Sherman D.J."/>
            <person name="Nicaud J.-M."/>
            <person name="Neuveglise C."/>
        </authorList>
    </citation>
    <scope>NUCLEOTIDE SEQUENCE</scope>
    <source>
        <strain evidence="8">CECT1137</strain>
    </source>
</reference>
<evidence type="ECO:0000256" key="4">
    <source>
        <dbReference type="ARBA" id="ARBA00022792"/>
    </source>
</evidence>
<keyword evidence="2" id="KW-0813">Transport</keyword>
<proteinExistence type="predicted"/>
<dbReference type="InterPro" id="IPR039993">
    <property type="entry name" value="NDUFB10"/>
</dbReference>
<gene>
    <name evidence="8" type="ORF">RHTO0S_11e05072g</name>
</gene>
<evidence type="ECO:0000256" key="3">
    <source>
        <dbReference type="ARBA" id="ARBA00022660"/>
    </source>
</evidence>
<organism evidence="8">
    <name type="scientific">Rhodotorula toruloides</name>
    <name type="common">Yeast</name>
    <name type="synonym">Rhodosporidium toruloides</name>
    <dbReference type="NCBI Taxonomy" id="5286"/>
    <lineage>
        <taxon>Eukaryota</taxon>
        <taxon>Fungi</taxon>
        <taxon>Dikarya</taxon>
        <taxon>Basidiomycota</taxon>
        <taxon>Pucciniomycotina</taxon>
        <taxon>Microbotryomycetes</taxon>
        <taxon>Sporidiobolales</taxon>
        <taxon>Sporidiobolaceae</taxon>
        <taxon>Rhodotorula</taxon>
    </lineage>
</organism>